<sequence>MGKRFWICGLVMFFAAMLLAFVVHALLLGADYEALGALYRDAEDGRRHFPWMLLAHALIGFAMTWIFAQGFDGREATLAQGLRFGAAMALFSTVPGYLIHYAVQPLPTALVAKQVVFGTLSMLLLGALLAWLQPRRPTLTLPG</sequence>
<evidence type="ECO:0000256" key="1">
    <source>
        <dbReference type="SAM" id="Phobius"/>
    </source>
</evidence>
<keyword evidence="1" id="KW-1133">Transmembrane helix</keyword>
<reference evidence="2 3" key="1">
    <citation type="submission" date="2019-03" db="EMBL/GenBank/DDBJ databases">
        <title>Luteimonas zhaokaii sp.nov., isolated from the rectal contents of Plateau pika in Yushu, Qinghai Province, China.</title>
        <authorList>
            <person name="Zhang G."/>
        </authorList>
    </citation>
    <scope>NUCLEOTIDE SEQUENCE [LARGE SCALE GENOMIC DNA]</scope>
    <source>
        <strain evidence="2 3">B9</strain>
    </source>
</reference>
<keyword evidence="1" id="KW-0812">Transmembrane</keyword>
<feature type="transmembrane region" description="Helical" evidence="1">
    <location>
        <begin position="115"/>
        <end position="132"/>
    </location>
</feature>
<dbReference type="EMBL" id="SMTF01000002">
    <property type="protein sequence ID" value="TDK27470.1"/>
    <property type="molecule type" value="Genomic_DNA"/>
</dbReference>
<organism evidence="2 3">
    <name type="scientific">Luteimonas aestuarii</name>
    <dbReference type="NCBI Taxonomy" id="453837"/>
    <lineage>
        <taxon>Bacteria</taxon>
        <taxon>Pseudomonadati</taxon>
        <taxon>Pseudomonadota</taxon>
        <taxon>Gammaproteobacteria</taxon>
        <taxon>Lysobacterales</taxon>
        <taxon>Lysobacteraceae</taxon>
        <taxon>Luteimonas</taxon>
    </lineage>
</organism>
<dbReference type="AlphaFoldDB" id="A0A4R5U1I4"/>
<feature type="transmembrane region" description="Helical" evidence="1">
    <location>
        <begin position="80"/>
        <end position="103"/>
    </location>
</feature>
<name>A0A4R5U1I4_9GAMM</name>
<feature type="transmembrane region" description="Helical" evidence="1">
    <location>
        <begin position="7"/>
        <end position="29"/>
    </location>
</feature>
<gene>
    <name evidence="2" type="ORF">E2F46_04575</name>
</gene>
<accession>A0A4R5U1I4</accession>
<evidence type="ECO:0000313" key="2">
    <source>
        <dbReference type="EMBL" id="TDK27470.1"/>
    </source>
</evidence>
<dbReference type="OrthoDB" id="6022360at2"/>
<dbReference type="Proteomes" id="UP000294796">
    <property type="component" value="Unassembled WGS sequence"/>
</dbReference>
<keyword evidence="3" id="KW-1185">Reference proteome</keyword>
<comment type="caution">
    <text evidence="2">The sequence shown here is derived from an EMBL/GenBank/DDBJ whole genome shotgun (WGS) entry which is preliminary data.</text>
</comment>
<proteinExistence type="predicted"/>
<evidence type="ECO:0000313" key="3">
    <source>
        <dbReference type="Proteomes" id="UP000294796"/>
    </source>
</evidence>
<dbReference type="RefSeq" id="WP_133320889.1">
    <property type="nucleotide sequence ID" value="NZ_SMTF01000002.1"/>
</dbReference>
<protein>
    <submittedName>
        <fullName evidence="2">Uncharacterized protein</fullName>
    </submittedName>
</protein>
<keyword evidence="1" id="KW-0472">Membrane</keyword>
<feature type="transmembrane region" description="Helical" evidence="1">
    <location>
        <begin position="49"/>
        <end position="68"/>
    </location>
</feature>